<dbReference type="Pfam" id="PF14494">
    <property type="entry name" value="DUF4436"/>
    <property type="match status" value="1"/>
</dbReference>
<evidence type="ECO:0000313" key="3">
    <source>
        <dbReference type="Proteomes" id="UP000481153"/>
    </source>
</evidence>
<comment type="caution">
    <text evidence="2">The sequence shown here is derived from an EMBL/GenBank/DDBJ whole genome shotgun (WGS) entry which is preliminary data.</text>
</comment>
<accession>A0A6G0XDT2</accession>
<keyword evidence="1" id="KW-0472">Membrane</keyword>
<sequence>MVKFVDSPHVRFVKLDSPSTTPSEDEPNRKKSFLSNPKWRWQSLVLLGFSILFICVLVPFLVKYRRVIQLRYSYNAEGSRIDPSPDINMLISLSGMSTDNYQLTTSGYLVNVPKSVMNNESNRILTPFRIQVGTAVAAINENTSFVNAPITSQIPLVKGSLSWYPFDTYYAKLEVQAVTGTSMYNAGGFKPIQDFKFTVLMPKDDFSWVYKVTLTAPGDFEANVPGIGTIPDPSRGYTSMTLEITRDFNIYTALLFIGIWAVTIAIGYIGSMSVIWKRRPPDNPVIFVSALFAVPTFRNTAPGKPPYGCLFDVFSTYFSIGVIITFLLLVAFAYMKKQKKAGSGKDDDTIPVATLDAGGVAGDVADGGVAADAGVADAGV</sequence>
<protein>
    <submittedName>
        <fullName evidence="2">Uncharacterized protein</fullName>
    </submittedName>
</protein>
<evidence type="ECO:0000313" key="2">
    <source>
        <dbReference type="EMBL" id="KAF0738159.1"/>
    </source>
</evidence>
<feature type="transmembrane region" description="Helical" evidence="1">
    <location>
        <begin position="41"/>
        <end position="62"/>
    </location>
</feature>
<dbReference type="InterPro" id="IPR027948">
    <property type="entry name" value="DUF4436"/>
</dbReference>
<evidence type="ECO:0000256" key="1">
    <source>
        <dbReference type="SAM" id="Phobius"/>
    </source>
</evidence>
<proteinExistence type="predicted"/>
<dbReference type="EMBL" id="VJMJ01000079">
    <property type="protein sequence ID" value="KAF0738159.1"/>
    <property type="molecule type" value="Genomic_DNA"/>
</dbReference>
<feature type="transmembrane region" description="Helical" evidence="1">
    <location>
        <begin position="248"/>
        <end position="270"/>
    </location>
</feature>
<dbReference type="AlphaFoldDB" id="A0A6G0XDT2"/>
<keyword evidence="3" id="KW-1185">Reference proteome</keyword>
<keyword evidence="1" id="KW-0812">Transmembrane</keyword>
<keyword evidence="1" id="KW-1133">Transmembrane helix</keyword>
<reference evidence="2 3" key="1">
    <citation type="submission" date="2019-07" db="EMBL/GenBank/DDBJ databases">
        <title>Genomics analysis of Aphanomyces spp. identifies a new class of oomycete effector associated with host adaptation.</title>
        <authorList>
            <person name="Gaulin E."/>
        </authorList>
    </citation>
    <scope>NUCLEOTIDE SEQUENCE [LARGE SCALE GENOMIC DNA]</scope>
    <source>
        <strain evidence="2 3">ATCC 201684</strain>
    </source>
</reference>
<name>A0A6G0XDT2_9STRA</name>
<organism evidence="2 3">
    <name type="scientific">Aphanomyces euteiches</name>
    <dbReference type="NCBI Taxonomy" id="100861"/>
    <lineage>
        <taxon>Eukaryota</taxon>
        <taxon>Sar</taxon>
        <taxon>Stramenopiles</taxon>
        <taxon>Oomycota</taxon>
        <taxon>Saprolegniomycetes</taxon>
        <taxon>Saprolegniales</taxon>
        <taxon>Verrucalvaceae</taxon>
        <taxon>Aphanomyces</taxon>
    </lineage>
</organism>
<gene>
    <name evidence="2" type="ORF">Ae201684_006137</name>
</gene>
<dbReference type="VEuPathDB" id="FungiDB:AeMF1_007673"/>
<feature type="transmembrane region" description="Helical" evidence="1">
    <location>
        <begin position="314"/>
        <end position="335"/>
    </location>
</feature>
<dbReference type="Proteomes" id="UP000481153">
    <property type="component" value="Unassembled WGS sequence"/>
</dbReference>